<organism evidence="3 4">
    <name type="scientific">Leptolyngbya subtilissima DQ-A4</name>
    <dbReference type="NCBI Taxonomy" id="2933933"/>
    <lineage>
        <taxon>Bacteria</taxon>
        <taxon>Bacillati</taxon>
        <taxon>Cyanobacteriota</taxon>
        <taxon>Cyanophyceae</taxon>
        <taxon>Leptolyngbyales</taxon>
        <taxon>Leptolyngbyaceae</taxon>
        <taxon>Leptolyngbya group</taxon>
        <taxon>Leptolyngbya</taxon>
    </lineage>
</organism>
<dbReference type="Proteomes" id="UP001482513">
    <property type="component" value="Unassembled WGS sequence"/>
</dbReference>
<dbReference type="EMBL" id="JAMPKX010000008">
    <property type="protein sequence ID" value="MEP0948612.1"/>
    <property type="molecule type" value="Genomic_DNA"/>
</dbReference>
<dbReference type="PROSITE" id="PS51257">
    <property type="entry name" value="PROKAR_LIPOPROTEIN"/>
    <property type="match status" value="1"/>
</dbReference>
<evidence type="ECO:0000256" key="2">
    <source>
        <dbReference type="SAM" id="SignalP"/>
    </source>
</evidence>
<evidence type="ECO:0000313" key="4">
    <source>
        <dbReference type="Proteomes" id="UP001482513"/>
    </source>
</evidence>
<evidence type="ECO:0000256" key="1">
    <source>
        <dbReference type="SAM" id="MobiDB-lite"/>
    </source>
</evidence>
<feature type="chain" id="PRO_5046985966" description="Lipoprotein" evidence="2">
    <location>
        <begin position="27"/>
        <end position="295"/>
    </location>
</feature>
<keyword evidence="4" id="KW-1185">Reference proteome</keyword>
<reference evidence="3 4" key="1">
    <citation type="submission" date="2022-04" db="EMBL/GenBank/DDBJ databases">
        <title>Positive selection, recombination, and allopatry shape intraspecific diversity of widespread and dominant cyanobacteria.</title>
        <authorList>
            <person name="Wei J."/>
            <person name="Shu W."/>
            <person name="Hu C."/>
        </authorList>
    </citation>
    <scope>NUCLEOTIDE SEQUENCE [LARGE SCALE GENOMIC DNA]</scope>
    <source>
        <strain evidence="3 4">DQ-A4</strain>
    </source>
</reference>
<gene>
    <name evidence="3" type="ORF">NC992_17135</name>
</gene>
<evidence type="ECO:0008006" key="5">
    <source>
        <dbReference type="Google" id="ProtNLM"/>
    </source>
</evidence>
<protein>
    <recommendedName>
        <fullName evidence="5">Lipoprotein</fullName>
    </recommendedName>
</protein>
<accession>A0ABV0K7C3</accession>
<evidence type="ECO:0000313" key="3">
    <source>
        <dbReference type="EMBL" id="MEP0948612.1"/>
    </source>
</evidence>
<dbReference type="RefSeq" id="WP_190706173.1">
    <property type="nucleotide sequence ID" value="NZ_JAMPKX010000008.1"/>
</dbReference>
<proteinExistence type="predicted"/>
<comment type="caution">
    <text evidence="3">The sequence shown here is derived from an EMBL/GenBank/DDBJ whole genome shotgun (WGS) entry which is preliminary data.</text>
</comment>
<name>A0ABV0K7C3_9CYAN</name>
<feature type="signal peptide" evidence="2">
    <location>
        <begin position="1"/>
        <end position="26"/>
    </location>
</feature>
<keyword evidence="2" id="KW-0732">Signal</keyword>
<sequence>MAPLPLRTKTLIALLALGTIATQGMAAACIDPNLGVGQLPEQSEPRPAQPEPRPALEPEPRPGNWEAATVEDLVTRAMSRRILRTVASEVDRPISSLRIAAAETATWDGCMGIYEPDQFCTMIAISGLRLVVTDGDQSWVYHARRDGREMVQNPTAISRNGLIPDFIPPVMSEPEAEPEAHIFRSVESGSLTGAQLETVLLTDGRLLRKENGKVVSERQLSAEQVAAFEQVLEDQRFPNLNRLRYITDAAFADYPTVQLSAMHYETTYIDLAIDDAPPALQAVVQAWSELTAEVQ</sequence>
<feature type="region of interest" description="Disordered" evidence="1">
    <location>
        <begin position="37"/>
        <end position="63"/>
    </location>
</feature>